<feature type="region of interest" description="Disordered" evidence="4">
    <location>
        <begin position="1"/>
        <end position="24"/>
    </location>
</feature>
<dbReference type="PANTHER" id="PTHR12940">
    <property type="entry name" value="ES-2 PROTEIN - RELATED"/>
    <property type="match status" value="1"/>
</dbReference>
<evidence type="ECO:0000313" key="5">
    <source>
        <dbReference type="Proteomes" id="UP000036681"/>
    </source>
</evidence>
<organism evidence="5 6">
    <name type="scientific">Ascaris lumbricoides</name>
    <name type="common">Giant roundworm</name>
    <dbReference type="NCBI Taxonomy" id="6252"/>
    <lineage>
        <taxon>Eukaryota</taxon>
        <taxon>Metazoa</taxon>
        <taxon>Ecdysozoa</taxon>
        <taxon>Nematoda</taxon>
        <taxon>Chromadorea</taxon>
        <taxon>Rhabditida</taxon>
        <taxon>Spirurina</taxon>
        <taxon>Ascaridomorpha</taxon>
        <taxon>Ascaridoidea</taxon>
        <taxon>Ascarididae</taxon>
        <taxon>Ascaris</taxon>
    </lineage>
</organism>
<dbReference type="WBParaSite" id="ALUE_0000855001-mRNA-1">
    <property type="protein sequence ID" value="ALUE_0000855001-mRNA-1"/>
    <property type="gene ID" value="ALUE_0000855001"/>
</dbReference>
<comment type="similarity">
    <text evidence="2">Belongs to the ESS2 family.</text>
</comment>
<evidence type="ECO:0000256" key="1">
    <source>
        <dbReference type="ARBA" id="ARBA00004123"/>
    </source>
</evidence>
<dbReference type="PANTHER" id="PTHR12940:SF0">
    <property type="entry name" value="SPLICING FACTOR ESS-2 HOMOLOG"/>
    <property type="match status" value="1"/>
</dbReference>
<dbReference type="AlphaFoldDB" id="A0A9J2PEZ4"/>
<feature type="compositionally biased region" description="Polar residues" evidence="4">
    <location>
        <begin position="484"/>
        <end position="503"/>
    </location>
</feature>
<name>A0A9J2PEZ4_ASCLU</name>
<evidence type="ECO:0000256" key="2">
    <source>
        <dbReference type="ARBA" id="ARBA00009072"/>
    </source>
</evidence>
<feature type="region of interest" description="Disordered" evidence="4">
    <location>
        <begin position="464"/>
        <end position="524"/>
    </location>
</feature>
<sequence>MSSPSGEHLTTFDEADERAKLPALPKSVNSGKVVQLSAKKLQTVKEVRTVLPEQEYLHRLQKIIVRDYFPELPKLKAQKEYLDAVAANDFSKVRELQLRYSTKRTERRTSPTARRRSPDVFDADTPGPSRPSGDVMDSQRSDLCNRMGDNEAYDVLKKKEKKEEDKMTVDSYLNKYTSEDNASFEELAALHLKKERIRNAWMYEAEERHNKELVTRGTEPIKAADEQLMIASAPGTSDEKPKDLDNWTYKARNAVLFDMDEVPLTIEEHIKRQKMNQRLINKKATRFSEQSRVEPNQGSMARVAMLQAVNQQGKVDISGKEVGTIKASSLDLLATPSPAPGVEDSPFMTWGEIEGTPFRLDASDMPITGGDSAPAFKIPDVPVREKIAQEMTEMIAKRYRDKRKAAIREVEKHHSRTPGFGTARSTGRLSMMSPAARRLATKGLGIRLNSDKALKASYTPTRARIPSTGIRTPSSSLVLRRTPSRTQSDASPIVTNSSITDNLLQFGDTAPTQSKSRPSAADFF</sequence>
<dbReference type="InterPro" id="IPR019148">
    <property type="entry name" value="Nuclear_protein_DGCR14_ESS-2"/>
</dbReference>
<evidence type="ECO:0000256" key="4">
    <source>
        <dbReference type="SAM" id="MobiDB-lite"/>
    </source>
</evidence>
<protein>
    <submittedName>
        <fullName evidence="6">Uncharacterized protein</fullName>
    </submittedName>
</protein>
<feature type="region of interest" description="Disordered" evidence="4">
    <location>
        <begin position="101"/>
        <end position="141"/>
    </location>
</feature>
<keyword evidence="3" id="KW-0539">Nucleus</keyword>
<dbReference type="GO" id="GO:0071013">
    <property type="term" value="C:catalytic step 2 spliceosome"/>
    <property type="evidence" value="ECO:0007669"/>
    <property type="project" value="TreeGrafter"/>
</dbReference>
<dbReference type="Proteomes" id="UP000036681">
    <property type="component" value="Unplaced"/>
</dbReference>
<accession>A0A9J2PEZ4</accession>
<comment type="subcellular location">
    <subcellularLocation>
        <location evidence="1">Nucleus</location>
    </subcellularLocation>
</comment>
<dbReference type="Pfam" id="PF09751">
    <property type="entry name" value="Es2"/>
    <property type="match status" value="1"/>
</dbReference>
<proteinExistence type="inferred from homology"/>
<keyword evidence="5" id="KW-1185">Reference proteome</keyword>
<reference evidence="6" key="1">
    <citation type="submission" date="2023-03" db="UniProtKB">
        <authorList>
            <consortium name="WormBaseParasite"/>
        </authorList>
    </citation>
    <scope>IDENTIFICATION</scope>
</reference>
<evidence type="ECO:0000313" key="6">
    <source>
        <dbReference type="WBParaSite" id="ALUE_0000855001-mRNA-1"/>
    </source>
</evidence>
<evidence type="ECO:0000256" key="3">
    <source>
        <dbReference type="ARBA" id="ARBA00023242"/>
    </source>
</evidence>